<dbReference type="OrthoDB" id="5975154at2759"/>
<proteinExistence type="predicted"/>
<dbReference type="AlphaFoldDB" id="A0A3P7J066"/>
<organism evidence="1 2">
    <name type="scientific">Strongylus vulgaris</name>
    <name type="common">Blood worm</name>
    <dbReference type="NCBI Taxonomy" id="40348"/>
    <lineage>
        <taxon>Eukaryota</taxon>
        <taxon>Metazoa</taxon>
        <taxon>Ecdysozoa</taxon>
        <taxon>Nematoda</taxon>
        <taxon>Chromadorea</taxon>
        <taxon>Rhabditida</taxon>
        <taxon>Rhabditina</taxon>
        <taxon>Rhabditomorpha</taxon>
        <taxon>Strongyloidea</taxon>
        <taxon>Strongylidae</taxon>
        <taxon>Strongylus</taxon>
    </lineage>
</organism>
<evidence type="ECO:0000313" key="1">
    <source>
        <dbReference type="EMBL" id="VDM78561.1"/>
    </source>
</evidence>
<gene>
    <name evidence="1" type="ORF">SVUK_LOCUS13559</name>
</gene>
<dbReference type="EMBL" id="UYYB01102326">
    <property type="protein sequence ID" value="VDM78561.1"/>
    <property type="molecule type" value="Genomic_DNA"/>
</dbReference>
<keyword evidence="2" id="KW-1185">Reference proteome</keyword>
<accession>A0A3P7J066</accession>
<sequence>MRRLFVEWLPYILMMRTPDHPRAPKPKVIGKSVLPIHRLSTLPILNLPRHSEVNAAIRSSSKIQKEKPLPYLKYFYQFCDDLKAINEDLEKMTAVIKETYEHEMVISEKPLPYLKYFYQFCDDLKAINEDLEKMTAVIKETYEHEMVRFFLSTRNQLYKKCSRFL</sequence>
<dbReference type="Proteomes" id="UP000270094">
    <property type="component" value="Unassembled WGS sequence"/>
</dbReference>
<protein>
    <submittedName>
        <fullName evidence="1">Uncharacterized protein</fullName>
    </submittedName>
</protein>
<reference evidence="1 2" key="1">
    <citation type="submission" date="2018-11" db="EMBL/GenBank/DDBJ databases">
        <authorList>
            <consortium name="Pathogen Informatics"/>
        </authorList>
    </citation>
    <scope>NUCLEOTIDE SEQUENCE [LARGE SCALE GENOMIC DNA]</scope>
</reference>
<evidence type="ECO:0000313" key="2">
    <source>
        <dbReference type="Proteomes" id="UP000270094"/>
    </source>
</evidence>
<name>A0A3P7J066_STRVU</name>